<dbReference type="EMBL" id="LAVV01014287">
    <property type="protein sequence ID" value="KNZ44898.1"/>
    <property type="molecule type" value="Genomic_DNA"/>
</dbReference>
<protein>
    <submittedName>
        <fullName evidence="2">Uncharacterized protein</fullName>
    </submittedName>
</protein>
<proteinExistence type="predicted"/>
<gene>
    <name evidence="2" type="ORF">VP01_8714g1</name>
</gene>
<accession>A0A0L6U8N4</accession>
<evidence type="ECO:0000256" key="1">
    <source>
        <dbReference type="SAM" id="MobiDB-lite"/>
    </source>
</evidence>
<organism evidence="2 3">
    <name type="scientific">Puccinia sorghi</name>
    <dbReference type="NCBI Taxonomy" id="27349"/>
    <lineage>
        <taxon>Eukaryota</taxon>
        <taxon>Fungi</taxon>
        <taxon>Dikarya</taxon>
        <taxon>Basidiomycota</taxon>
        <taxon>Pucciniomycotina</taxon>
        <taxon>Pucciniomycetes</taxon>
        <taxon>Pucciniales</taxon>
        <taxon>Pucciniaceae</taxon>
        <taxon>Puccinia</taxon>
    </lineage>
</organism>
<keyword evidence="3" id="KW-1185">Reference proteome</keyword>
<sequence>MSKHFREEFEISVTPEAIQKTLKTANMTWKTVNQILCKWNKATFLQQQHNYVLNQVTNDGHKLIFLNESGFNFQIHPSHGYLLTGHAATLKTKSKGRLIKLIGAMAEGVPPRTTSSTSSSPFKTTTTLDLSS</sequence>
<feature type="region of interest" description="Disordered" evidence="1">
    <location>
        <begin position="108"/>
        <end position="132"/>
    </location>
</feature>
<dbReference type="Proteomes" id="UP000037035">
    <property type="component" value="Unassembled WGS sequence"/>
</dbReference>
<evidence type="ECO:0000313" key="3">
    <source>
        <dbReference type="Proteomes" id="UP000037035"/>
    </source>
</evidence>
<dbReference type="AlphaFoldDB" id="A0A0L6U8N4"/>
<dbReference type="VEuPathDB" id="FungiDB:VP01_8714g1"/>
<feature type="compositionally biased region" description="Low complexity" evidence="1">
    <location>
        <begin position="113"/>
        <end position="132"/>
    </location>
</feature>
<name>A0A0L6U8N4_9BASI</name>
<dbReference type="STRING" id="27349.A0A0L6U8N4"/>
<evidence type="ECO:0000313" key="2">
    <source>
        <dbReference type="EMBL" id="KNZ44898.1"/>
    </source>
</evidence>
<reference evidence="2 3" key="1">
    <citation type="submission" date="2015-08" db="EMBL/GenBank/DDBJ databases">
        <title>Next Generation Sequencing and Analysis of the Genome of Puccinia sorghi L Schw, the Causal Agent of Maize Common Rust.</title>
        <authorList>
            <person name="Rochi L."/>
            <person name="Burguener G."/>
            <person name="Darino M."/>
            <person name="Turjanski A."/>
            <person name="Kreff E."/>
            <person name="Dieguez M.J."/>
            <person name="Sacco F."/>
        </authorList>
    </citation>
    <scope>NUCLEOTIDE SEQUENCE [LARGE SCALE GENOMIC DNA]</scope>
    <source>
        <strain evidence="2 3">RO10H11247</strain>
    </source>
</reference>
<comment type="caution">
    <text evidence="2">The sequence shown here is derived from an EMBL/GenBank/DDBJ whole genome shotgun (WGS) entry which is preliminary data.</text>
</comment>
<dbReference type="OrthoDB" id="2280777at2759"/>